<dbReference type="InterPro" id="IPR018456">
    <property type="entry name" value="PTR2_symporter_CS"/>
</dbReference>
<keyword evidence="4 8" id="KW-0812">Transmembrane</keyword>
<dbReference type="Pfam" id="PF00854">
    <property type="entry name" value="PTR2"/>
    <property type="match status" value="2"/>
</dbReference>
<dbReference type="SUPFAM" id="SSF103473">
    <property type="entry name" value="MFS general substrate transporter"/>
    <property type="match status" value="2"/>
</dbReference>
<dbReference type="PANTHER" id="PTHR23517">
    <property type="entry name" value="RESISTANCE PROTEIN MDTM, PUTATIVE-RELATED-RELATED"/>
    <property type="match status" value="1"/>
</dbReference>
<dbReference type="InterPro" id="IPR000109">
    <property type="entry name" value="POT_fam"/>
</dbReference>
<feature type="transmembrane region" description="Helical" evidence="9">
    <location>
        <begin position="116"/>
        <end position="132"/>
    </location>
</feature>
<dbReference type="NCBIfam" id="TIGR00924">
    <property type="entry name" value="yjdL_sub1_fam"/>
    <property type="match status" value="1"/>
</dbReference>
<evidence type="ECO:0000256" key="1">
    <source>
        <dbReference type="ARBA" id="ARBA00004651"/>
    </source>
</evidence>
<comment type="caution">
    <text evidence="10">The sequence shown here is derived from an EMBL/GenBank/DDBJ whole genome shotgun (WGS) entry which is preliminary data.</text>
</comment>
<dbReference type="InterPro" id="IPR036259">
    <property type="entry name" value="MFS_trans_sf"/>
</dbReference>
<dbReference type="PROSITE" id="PS01023">
    <property type="entry name" value="PTR2_2"/>
    <property type="match status" value="1"/>
</dbReference>
<sequence length="738" mass="81864">MNSNITDTNDFFKDKVLGHPAGLFVLFFTEMWERFSFYGMRALLVLFFTASLFDEGWGWPREHASALFGSYVGLVYLSTMLGGYFADKIIGFRWAVVVGALLMTLGHGAMAVETPFFIYMGLGLLVFGNGFFKPNMTSIISEMYKNHQEKKDGAYTIFYMGVNAGAFFGILLCGYLGEKIGWSYGFGLAGIFMLFGLIQFWLAQNIFGDIGLKPKKEEQTKASTSEEDNDKRVPFSKGQLVLITICSALGILWILNDPAAKISEGAFNIFDFQMLGLEGNNFVILTALVLFLGLLIYRLTKYSQLTKEKLIAVTFFAFLTIFFWAIFEQSPNTLTVFAKDYTDRVLEGTSAYIFKVINTLIAIVPLGIITWVLWLLFKQTFAKYKWSNIILATSFVIVWGVTIWMISNEFKASSYNVTYSNVNGKTEEVKIISSEAYKENDVIKIKDIQSLSIYDQKEASNGNNKIENGYLIDGKGNQVGECLAAKVVGFSKEPKPGAFGTTVNNVDVVITNSLGESVSKKVKISSEEKGELNVGDEILVKIAHSIKYDLNQTSQTTATISSVNSAVEIPASWFSILNSLFIIAFAPLFSKWWESKYNPSANMKYGIGMFLLAIGMACVAFGANGIEPGAKTASVSIIWLILVYLFHTMGELCISPVGLSYVSKLVPARMIAFMFGVWYLAVAIGMKGAGKFGENIDKIADTEGISYFFWMLTIVSVVVGAISILFEPIIKKLMHGVR</sequence>
<feature type="transmembrane region" description="Helical" evidence="9">
    <location>
        <begin position="183"/>
        <end position="203"/>
    </location>
</feature>
<dbReference type="InterPro" id="IPR050171">
    <property type="entry name" value="MFS_Transporters"/>
</dbReference>
<evidence type="ECO:0000313" key="11">
    <source>
        <dbReference type="Proteomes" id="UP001597459"/>
    </source>
</evidence>
<dbReference type="RefSeq" id="WP_378257320.1">
    <property type="nucleotide sequence ID" value="NZ_JBHSJV010000001.1"/>
</dbReference>
<keyword evidence="5" id="KW-0571">Peptide transport</keyword>
<feature type="transmembrane region" description="Helical" evidence="9">
    <location>
        <begin position="240"/>
        <end position="259"/>
    </location>
</feature>
<keyword evidence="11" id="KW-1185">Reference proteome</keyword>
<feature type="transmembrane region" description="Helical" evidence="9">
    <location>
        <begin position="705"/>
        <end position="726"/>
    </location>
</feature>
<evidence type="ECO:0000256" key="3">
    <source>
        <dbReference type="ARBA" id="ARBA00022475"/>
    </source>
</evidence>
<dbReference type="Gene3D" id="1.20.1250.20">
    <property type="entry name" value="MFS general substrate transporter like domains"/>
    <property type="match status" value="2"/>
</dbReference>
<feature type="transmembrane region" description="Helical" evidence="9">
    <location>
        <begin position="65"/>
        <end position="85"/>
    </location>
</feature>
<evidence type="ECO:0000256" key="6">
    <source>
        <dbReference type="ARBA" id="ARBA00022989"/>
    </source>
</evidence>
<dbReference type="Proteomes" id="UP001597459">
    <property type="component" value="Unassembled WGS sequence"/>
</dbReference>
<evidence type="ECO:0000256" key="4">
    <source>
        <dbReference type="ARBA" id="ARBA00022692"/>
    </source>
</evidence>
<keyword evidence="2 8" id="KW-0813">Transport</keyword>
<proteinExistence type="inferred from homology"/>
<keyword evidence="6 9" id="KW-1133">Transmembrane helix</keyword>
<feature type="transmembrane region" description="Helical" evidence="9">
    <location>
        <begin position="389"/>
        <end position="407"/>
    </location>
</feature>
<evidence type="ECO:0000313" key="10">
    <source>
        <dbReference type="EMBL" id="MFD2590646.1"/>
    </source>
</evidence>
<keyword evidence="7 9" id="KW-0472">Membrane</keyword>
<feature type="transmembrane region" description="Helical" evidence="9">
    <location>
        <begin position="279"/>
        <end position="297"/>
    </location>
</feature>
<keyword evidence="5" id="KW-0653">Protein transport</keyword>
<evidence type="ECO:0000256" key="2">
    <source>
        <dbReference type="ARBA" id="ARBA00022448"/>
    </source>
</evidence>
<feature type="transmembrane region" description="Helical" evidence="9">
    <location>
        <begin position="666"/>
        <end position="685"/>
    </location>
</feature>
<dbReference type="EMBL" id="JBHULX010000004">
    <property type="protein sequence ID" value="MFD2590646.1"/>
    <property type="molecule type" value="Genomic_DNA"/>
</dbReference>
<gene>
    <name evidence="10" type="ORF">ACFSTE_07350</name>
</gene>
<keyword evidence="3" id="KW-1003">Cell membrane</keyword>
<evidence type="ECO:0000256" key="5">
    <source>
        <dbReference type="ARBA" id="ARBA00022856"/>
    </source>
</evidence>
<comment type="similarity">
    <text evidence="8">Belongs to the major facilitator superfamily. Proton-dependent oligopeptide transporter (POT/PTR) (TC 2.A.17) family.</text>
</comment>
<evidence type="ECO:0000256" key="7">
    <source>
        <dbReference type="ARBA" id="ARBA00023136"/>
    </source>
</evidence>
<accession>A0ABW5N682</accession>
<evidence type="ECO:0000256" key="8">
    <source>
        <dbReference type="RuleBase" id="RU003755"/>
    </source>
</evidence>
<reference evidence="11" key="1">
    <citation type="journal article" date="2019" name="Int. J. Syst. Evol. Microbiol.">
        <title>The Global Catalogue of Microorganisms (GCM) 10K type strain sequencing project: providing services to taxonomists for standard genome sequencing and annotation.</title>
        <authorList>
            <consortium name="The Broad Institute Genomics Platform"/>
            <consortium name="The Broad Institute Genome Sequencing Center for Infectious Disease"/>
            <person name="Wu L."/>
            <person name="Ma J."/>
        </authorList>
    </citation>
    <scope>NUCLEOTIDE SEQUENCE [LARGE SCALE GENOMIC DNA]</scope>
    <source>
        <strain evidence="11">KCTC 42423</strain>
    </source>
</reference>
<dbReference type="PANTHER" id="PTHR23517:SF15">
    <property type="entry name" value="PROTON-DEPENDENT OLIGOPEPTIDE FAMILY TRANSPORT PROTEIN"/>
    <property type="match status" value="1"/>
</dbReference>
<feature type="transmembrane region" description="Helical" evidence="9">
    <location>
        <begin position="605"/>
        <end position="626"/>
    </location>
</feature>
<protein>
    <submittedName>
        <fullName evidence="10">Peptide MFS transporter</fullName>
    </submittedName>
</protein>
<evidence type="ECO:0000256" key="9">
    <source>
        <dbReference type="SAM" id="Phobius"/>
    </source>
</evidence>
<feature type="transmembrane region" description="Helical" evidence="9">
    <location>
        <begin position="35"/>
        <end position="53"/>
    </location>
</feature>
<feature type="transmembrane region" description="Helical" evidence="9">
    <location>
        <begin position="309"/>
        <end position="327"/>
    </location>
</feature>
<feature type="transmembrane region" description="Helical" evidence="9">
    <location>
        <begin position="571"/>
        <end position="593"/>
    </location>
</feature>
<comment type="subcellular location">
    <subcellularLocation>
        <location evidence="1">Cell membrane</location>
        <topology evidence="1">Multi-pass membrane protein</topology>
    </subcellularLocation>
    <subcellularLocation>
        <location evidence="8">Membrane</location>
        <topology evidence="8">Multi-pass membrane protein</topology>
    </subcellularLocation>
</comment>
<name>A0ABW5N682_9FLAO</name>
<organism evidence="10 11">
    <name type="scientific">Aquimarina hainanensis</name>
    <dbReference type="NCBI Taxonomy" id="1578017"/>
    <lineage>
        <taxon>Bacteria</taxon>
        <taxon>Pseudomonadati</taxon>
        <taxon>Bacteroidota</taxon>
        <taxon>Flavobacteriia</taxon>
        <taxon>Flavobacteriales</taxon>
        <taxon>Flavobacteriaceae</taxon>
        <taxon>Aquimarina</taxon>
    </lineage>
</organism>
<feature type="transmembrane region" description="Helical" evidence="9">
    <location>
        <begin position="92"/>
        <end position="110"/>
    </location>
</feature>
<feature type="transmembrane region" description="Helical" evidence="9">
    <location>
        <begin position="632"/>
        <end position="654"/>
    </location>
</feature>
<dbReference type="InterPro" id="IPR005279">
    <property type="entry name" value="Dipep/tripep_permease"/>
</dbReference>
<feature type="transmembrane region" description="Helical" evidence="9">
    <location>
        <begin position="352"/>
        <end position="377"/>
    </location>
</feature>
<feature type="transmembrane region" description="Helical" evidence="9">
    <location>
        <begin position="153"/>
        <end position="177"/>
    </location>
</feature>